<organism evidence="4 5">
    <name type="scientific">Streptomyces echinatus</name>
    <dbReference type="NCBI Taxonomy" id="67293"/>
    <lineage>
        <taxon>Bacteria</taxon>
        <taxon>Bacillati</taxon>
        <taxon>Actinomycetota</taxon>
        <taxon>Actinomycetes</taxon>
        <taxon>Kitasatosporales</taxon>
        <taxon>Streptomycetaceae</taxon>
        <taxon>Streptomyces</taxon>
    </lineage>
</organism>
<keyword evidence="5" id="KW-1185">Reference proteome</keyword>
<proteinExistence type="inferred from homology"/>
<dbReference type="GO" id="GO:0009002">
    <property type="term" value="F:serine-type D-Ala-D-Ala carboxypeptidase activity"/>
    <property type="evidence" value="ECO:0007669"/>
    <property type="project" value="UniProtKB-EC"/>
</dbReference>
<comment type="caution">
    <text evidence="4">The sequence shown here is derived from an EMBL/GenBank/DDBJ whole genome shotgun (WGS) entry which is preliminary data.</text>
</comment>
<keyword evidence="4" id="KW-0645">Protease</keyword>
<protein>
    <submittedName>
        <fullName evidence="4">D-alanyl-D-alanine carboxypeptidase/D-alanyl-D-alanine-endopeptidase (Penicillin-binding protein 4)</fullName>
        <ecNumber evidence="4">3.4.16.4</ecNumber>
        <ecNumber evidence="4">3.4.21.-</ecNumber>
    </submittedName>
</protein>
<dbReference type="NCBIfam" id="TIGR00666">
    <property type="entry name" value="PBP4"/>
    <property type="match status" value="1"/>
</dbReference>
<dbReference type="PANTHER" id="PTHR30023:SF0">
    <property type="entry name" value="PENICILLIN-SENSITIVE CARBOXYPEPTIDASE A"/>
    <property type="match status" value="1"/>
</dbReference>
<dbReference type="Proteomes" id="UP000585836">
    <property type="component" value="Unassembled WGS sequence"/>
</dbReference>
<sequence length="455" mass="47200">MTEETATMPENTFLPGGRRRHRALRHQGRRTGLRRALVLAMAVPVASAALAGPSAFAAPKGVGTTATPHDLDTADQQMAKNLQSRVLDQRLGPNVSGVVVDADSHTTIWGHNASTALMPASNAKLATSTAALTVLGPKHRFTTKVVYGHGTLTLVGGGDRTLTTADLQELAKTAVAGLKAAGLTTVKVTVDDSLFPEPTLATGWNDGYYPDSVAPVRALVVDGHGVQDTSIDAGQAFAGQLAAAGVTVTGEVTRSTARPTDVPVAQHRSAPLSDIVHTLLKRSDNDIAETLLRMTALGAGRPATFEGGTEVVRHVLSRVYGVSLANFELYDGSGLSRADRIPAATLAQILELPAQPRYAHTLGPILDGLPVSGEAGSTLGPEWGRFDDADSKCAVGKVHAKTGTLTGAIALSGLTQGKDGKWKVFSFVENGSTADPNAIKDAMDGLAATVNGCYA</sequence>
<keyword evidence="2 4" id="KW-0378">Hydrolase</keyword>
<reference evidence="4 5" key="1">
    <citation type="submission" date="2020-08" db="EMBL/GenBank/DDBJ databases">
        <title>Genomic Encyclopedia of Type Strains, Phase III (KMG-III): the genomes of soil and plant-associated and newly described type strains.</title>
        <authorList>
            <person name="Whitman W."/>
        </authorList>
    </citation>
    <scope>NUCLEOTIDE SEQUENCE [LARGE SCALE GENOMIC DNA]</scope>
    <source>
        <strain evidence="4 5">CECT 3313</strain>
    </source>
</reference>
<dbReference type="PANTHER" id="PTHR30023">
    <property type="entry name" value="D-ALANYL-D-ALANINE CARBOXYPEPTIDASE"/>
    <property type="match status" value="1"/>
</dbReference>
<dbReference type="PROSITE" id="PS51318">
    <property type="entry name" value="TAT"/>
    <property type="match status" value="1"/>
</dbReference>
<dbReference type="GO" id="GO:0000270">
    <property type="term" value="P:peptidoglycan metabolic process"/>
    <property type="evidence" value="ECO:0007669"/>
    <property type="project" value="TreeGrafter"/>
</dbReference>
<dbReference type="EC" id="3.4.21.-" evidence="4"/>
<evidence type="ECO:0000256" key="1">
    <source>
        <dbReference type="ARBA" id="ARBA00006096"/>
    </source>
</evidence>
<keyword evidence="4" id="KW-0121">Carboxypeptidase</keyword>
<evidence type="ECO:0000256" key="3">
    <source>
        <dbReference type="SAM" id="MobiDB-lite"/>
    </source>
</evidence>
<dbReference type="InterPro" id="IPR006311">
    <property type="entry name" value="TAT_signal"/>
</dbReference>
<dbReference type="PRINTS" id="PR00922">
    <property type="entry name" value="DADACBPTASE3"/>
</dbReference>
<dbReference type="InterPro" id="IPR000667">
    <property type="entry name" value="Peptidase_S13"/>
</dbReference>
<comment type="similarity">
    <text evidence="1">Belongs to the peptidase S13 family.</text>
</comment>
<dbReference type="Pfam" id="PF02113">
    <property type="entry name" value="Peptidase_S13"/>
    <property type="match status" value="2"/>
</dbReference>
<dbReference type="Gene3D" id="3.40.710.10">
    <property type="entry name" value="DD-peptidase/beta-lactamase superfamily"/>
    <property type="match status" value="2"/>
</dbReference>
<dbReference type="SUPFAM" id="SSF56601">
    <property type="entry name" value="beta-lactamase/transpeptidase-like"/>
    <property type="match status" value="1"/>
</dbReference>
<dbReference type="GO" id="GO:0006508">
    <property type="term" value="P:proteolysis"/>
    <property type="evidence" value="ECO:0007669"/>
    <property type="project" value="InterPro"/>
</dbReference>
<evidence type="ECO:0000313" key="5">
    <source>
        <dbReference type="Proteomes" id="UP000585836"/>
    </source>
</evidence>
<dbReference type="EMBL" id="JACHJK010000016">
    <property type="protein sequence ID" value="MBB5931465.1"/>
    <property type="molecule type" value="Genomic_DNA"/>
</dbReference>
<dbReference type="InterPro" id="IPR012338">
    <property type="entry name" value="Beta-lactam/transpept-like"/>
</dbReference>
<evidence type="ECO:0000313" key="4">
    <source>
        <dbReference type="EMBL" id="MBB5931465.1"/>
    </source>
</evidence>
<accession>A0A7W9Q0R6</accession>
<dbReference type="EC" id="3.4.16.4" evidence="4"/>
<feature type="compositionally biased region" description="Polar residues" evidence="3">
    <location>
        <begin position="1"/>
        <end position="10"/>
    </location>
</feature>
<dbReference type="RefSeq" id="WP_225817386.1">
    <property type="nucleotide sequence ID" value="NZ_BAAAWF010000024.1"/>
</dbReference>
<dbReference type="Gene3D" id="3.50.80.20">
    <property type="entry name" value="D-Ala-D-Ala carboxypeptidase C, peptidase S13"/>
    <property type="match status" value="1"/>
</dbReference>
<feature type="region of interest" description="Disordered" evidence="3">
    <location>
        <begin position="1"/>
        <end position="21"/>
    </location>
</feature>
<gene>
    <name evidence="4" type="ORF">FHS34_006974</name>
</gene>
<dbReference type="AlphaFoldDB" id="A0A7W9Q0R6"/>
<evidence type="ECO:0000256" key="2">
    <source>
        <dbReference type="ARBA" id="ARBA00022801"/>
    </source>
</evidence>
<name>A0A7W9Q0R6_9ACTN</name>